<accession>A0A840UYM1</accession>
<proteinExistence type="predicted"/>
<evidence type="ECO:0000256" key="1">
    <source>
        <dbReference type="SAM" id="MobiDB-lite"/>
    </source>
</evidence>
<dbReference type="RefSeq" id="WP_184017228.1">
    <property type="nucleotide sequence ID" value="NZ_JACHFD010000005.1"/>
</dbReference>
<feature type="region of interest" description="Disordered" evidence="1">
    <location>
        <begin position="21"/>
        <end position="75"/>
    </location>
</feature>
<reference evidence="3 4" key="1">
    <citation type="submission" date="2020-08" db="EMBL/GenBank/DDBJ databases">
        <title>Genomic Encyclopedia of Type Strains, Phase IV (KMG-IV): sequencing the most valuable type-strain genomes for metagenomic binning, comparative biology and taxonomic classification.</title>
        <authorList>
            <person name="Goeker M."/>
        </authorList>
    </citation>
    <scope>NUCLEOTIDE SEQUENCE [LARGE SCALE GENOMIC DNA]</scope>
    <source>
        <strain evidence="3 4">YC6886</strain>
    </source>
</reference>
<keyword evidence="2" id="KW-1133">Transmembrane helix</keyword>
<feature type="transmembrane region" description="Helical" evidence="2">
    <location>
        <begin position="102"/>
        <end position="125"/>
    </location>
</feature>
<organism evidence="3 4">
    <name type="scientific">Haloferula luteola</name>
    <dbReference type="NCBI Taxonomy" id="595692"/>
    <lineage>
        <taxon>Bacteria</taxon>
        <taxon>Pseudomonadati</taxon>
        <taxon>Verrucomicrobiota</taxon>
        <taxon>Verrucomicrobiia</taxon>
        <taxon>Verrucomicrobiales</taxon>
        <taxon>Verrucomicrobiaceae</taxon>
        <taxon>Haloferula</taxon>
    </lineage>
</organism>
<evidence type="ECO:0000313" key="4">
    <source>
        <dbReference type="Proteomes" id="UP000557717"/>
    </source>
</evidence>
<evidence type="ECO:0000256" key="2">
    <source>
        <dbReference type="SAM" id="Phobius"/>
    </source>
</evidence>
<name>A0A840UYM1_9BACT</name>
<comment type="caution">
    <text evidence="3">The sequence shown here is derived from an EMBL/GenBank/DDBJ whole genome shotgun (WGS) entry which is preliminary data.</text>
</comment>
<keyword evidence="2" id="KW-0812">Transmembrane</keyword>
<dbReference type="AlphaFoldDB" id="A0A840UYM1"/>
<keyword evidence="2" id="KW-0472">Membrane</keyword>
<dbReference type="EMBL" id="JACHFD010000005">
    <property type="protein sequence ID" value="MBB5351237.1"/>
    <property type="molecule type" value="Genomic_DNA"/>
</dbReference>
<protein>
    <submittedName>
        <fullName evidence="3">Uncharacterized protein</fullName>
    </submittedName>
</protein>
<evidence type="ECO:0000313" key="3">
    <source>
        <dbReference type="EMBL" id="MBB5351237.1"/>
    </source>
</evidence>
<feature type="compositionally biased region" description="Low complexity" evidence="1">
    <location>
        <begin position="46"/>
        <end position="61"/>
    </location>
</feature>
<sequence>MPSPDSFTDPSERMKALFDAAIRSPELSATQKTFEPPSTPAPAPVPAQAFVAPAPVEAPQARQTPHPAPSPAVSHVETDTELTAMLEERNSKLEKKKGRARVLANLALLLLVVAPATAVMVHPGLRAKFDWLVQNLGKGMDDVKSMADTKDSYDQALDRISSRGDQIDDATRALGGDPNSVVPGEDPEMKQEMAEFMGEEAEGFDRRRAGLEKMGFVAKKLTGMDEEKPAESTSESH</sequence>
<keyword evidence="4" id="KW-1185">Reference proteome</keyword>
<dbReference type="Proteomes" id="UP000557717">
    <property type="component" value="Unassembled WGS sequence"/>
</dbReference>
<gene>
    <name evidence="3" type="ORF">HNR46_001471</name>
</gene>